<gene>
    <name evidence="2" type="ORF">WH87_15305</name>
</gene>
<reference evidence="2 3" key="1">
    <citation type="submission" date="2015-03" db="EMBL/GenBank/DDBJ databases">
        <authorList>
            <person name="Lepp D."/>
            <person name="Hassan Y.I."/>
            <person name="Li X.-Z."/>
            <person name="Zhou T."/>
        </authorList>
    </citation>
    <scope>NUCLEOTIDE SEQUENCE [LARGE SCALE GENOMIC DNA]</scope>
    <source>
        <strain evidence="2 3">E84</strain>
    </source>
</reference>
<name>A0A0F5Q4T2_9HYPH</name>
<dbReference type="InterPro" id="IPR015168">
    <property type="entry name" value="SsuA/THI5"/>
</dbReference>
<dbReference type="RefSeq" id="WP_046140713.1">
    <property type="nucleotide sequence ID" value="NZ_LANJ01000044.1"/>
</dbReference>
<dbReference type="EMBL" id="LANJ01000044">
    <property type="protein sequence ID" value="KKC35927.1"/>
    <property type="molecule type" value="Genomic_DNA"/>
</dbReference>
<dbReference type="AlphaFoldDB" id="A0A0F5Q4T2"/>
<dbReference type="STRING" id="1293439.WH87_15305"/>
<keyword evidence="3" id="KW-1185">Reference proteome</keyword>
<feature type="domain" description="SsuA/THI5-like" evidence="1">
    <location>
        <begin position="71"/>
        <end position="116"/>
    </location>
</feature>
<dbReference type="Gene3D" id="3.40.190.10">
    <property type="entry name" value="Periplasmic binding protein-like II"/>
    <property type="match status" value="1"/>
</dbReference>
<dbReference type="SUPFAM" id="SSF53850">
    <property type="entry name" value="Periplasmic binding protein-like II"/>
    <property type="match status" value="1"/>
</dbReference>
<comment type="caution">
    <text evidence="2">The sequence shown here is derived from an EMBL/GenBank/DDBJ whole genome shotgun (WGS) entry which is preliminary data.</text>
</comment>
<dbReference type="PANTHER" id="PTHR30024:SF21">
    <property type="entry name" value="ABC TRANSPORTER SUBSTRATE-BINDING PROTEIN"/>
    <property type="match status" value="1"/>
</dbReference>
<organism evidence="2 3">
    <name type="scientific">Devosia epidermidihirudinis</name>
    <dbReference type="NCBI Taxonomy" id="1293439"/>
    <lineage>
        <taxon>Bacteria</taxon>
        <taxon>Pseudomonadati</taxon>
        <taxon>Pseudomonadota</taxon>
        <taxon>Alphaproteobacteria</taxon>
        <taxon>Hyphomicrobiales</taxon>
        <taxon>Devosiaceae</taxon>
        <taxon>Devosia</taxon>
    </lineage>
</organism>
<sequence length="348" mass="37754">MAIDTLWYTRCPAPTAATIAIREGWLDTEFAGDGIEVRSLASSTDRQVHLSHYRHSQPNSFRFGGYVPPLISQSRGADIKVIGIAWHDRVHGIYALPDSGIATAADLKGKRLGVPVRLNDDVDWWRASVLGGYKALFASGVIDRSDVELVEIPVSREYVADATAGSAAGQSLWGANSQFAVQRDEVAALYRGKVDAIYSDGALTAILAGTTGARPVVTLRGNENDSDGFGTPCILTVSAPLLAERPDLVARWVGRLLDAQHWAIHHADETRRLFARETGLPEDLLEKAYSPRLHTQADLSLSASRVALLKAKYEHLRDEKFIAPFDFDAFIDAGPLEAALVARGEVAA</sequence>
<dbReference type="OrthoDB" id="7467011at2"/>
<evidence type="ECO:0000259" key="1">
    <source>
        <dbReference type="Pfam" id="PF09084"/>
    </source>
</evidence>
<dbReference type="Gene3D" id="3.40.190.270">
    <property type="match status" value="1"/>
</dbReference>
<protein>
    <recommendedName>
        <fullName evidence="1">SsuA/THI5-like domain-containing protein</fullName>
    </recommendedName>
</protein>
<dbReference type="PATRIC" id="fig|1293439.3.peg.3115"/>
<evidence type="ECO:0000313" key="3">
    <source>
        <dbReference type="Proteomes" id="UP000033411"/>
    </source>
</evidence>
<accession>A0A0F5Q4T2</accession>
<proteinExistence type="predicted"/>
<evidence type="ECO:0000313" key="2">
    <source>
        <dbReference type="EMBL" id="KKC35927.1"/>
    </source>
</evidence>
<dbReference type="Pfam" id="PF09084">
    <property type="entry name" value="NMT1"/>
    <property type="match status" value="1"/>
</dbReference>
<dbReference type="Proteomes" id="UP000033411">
    <property type="component" value="Unassembled WGS sequence"/>
</dbReference>
<dbReference type="PANTHER" id="PTHR30024">
    <property type="entry name" value="ALIPHATIC SULFONATES-BINDING PROTEIN-RELATED"/>
    <property type="match status" value="1"/>
</dbReference>